<dbReference type="GeneID" id="95981093"/>
<name>A0ABR3QD62_9TREE</name>
<gene>
    <name evidence="1" type="ORF">Q8F55_000050</name>
</gene>
<proteinExistence type="predicted"/>
<comment type="caution">
    <text evidence="1">The sequence shown here is derived from an EMBL/GenBank/DDBJ whole genome shotgun (WGS) entry which is preliminary data.</text>
</comment>
<accession>A0ABR3QD62</accession>
<keyword evidence="2" id="KW-1185">Reference proteome</keyword>
<protein>
    <recommendedName>
        <fullName evidence="3">FACT complex subunit</fullName>
    </recommendedName>
</protein>
<evidence type="ECO:0000313" key="2">
    <source>
        <dbReference type="Proteomes" id="UP001565368"/>
    </source>
</evidence>
<sequence>MVAFLNRWFYGKIQIEDACRLVLHVKDDPNRYMQTGFNFGFSSRLDRLRQVVIVLHPEGPRISTPGGDRYLIPLLGDWLAMFRSRSSQCKFTFVGLEQRGQQVDMVERELHAMCAKGQPSDYKLPSLSKFRERVTFTTLQDWRAELRREGKVIEGVWAEPR</sequence>
<reference evidence="1 2" key="1">
    <citation type="submission" date="2023-08" db="EMBL/GenBank/DDBJ databases">
        <title>Annotated Genome Sequence of Vanrija albida AlHP1.</title>
        <authorList>
            <person name="Herzog R."/>
        </authorList>
    </citation>
    <scope>NUCLEOTIDE SEQUENCE [LARGE SCALE GENOMIC DNA]</scope>
    <source>
        <strain evidence="1 2">AlHP1</strain>
    </source>
</reference>
<evidence type="ECO:0008006" key="3">
    <source>
        <dbReference type="Google" id="ProtNLM"/>
    </source>
</evidence>
<dbReference type="Proteomes" id="UP001565368">
    <property type="component" value="Unassembled WGS sequence"/>
</dbReference>
<dbReference type="RefSeq" id="XP_069212250.1">
    <property type="nucleotide sequence ID" value="XM_069348706.1"/>
</dbReference>
<dbReference type="EMBL" id="JBBXJM010000001">
    <property type="protein sequence ID" value="KAL1412306.1"/>
    <property type="molecule type" value="Genomic_DNA"/>
</dbReference>
<evidence type="ECO:0000313" key="1">
    <source>
        <dbReference type="EMBL" id="KAL1412306.1"/>
    </source>
</evidence>
<organism evidence="1 2">
    <name type="scientific">Vanrija albida</name>
    <dbReference type="NCBI Taxonomy" id="181172"/>
    <lineage>
        <taxon>Eukaryota</taxon>
        <taxon>Fungi</taxon>
        <taxon>Dikarya</taxon>
        <taxon>Basidiomycota</taxon>
        <taxon>Agaricomycotina</taxon>
        <taxon>Tremellomycetes</taxon>
        <taxon>Trichosporonales</taxon>
        <taxon>Trichosporonaceae</taxon>
        <taxon>Vanrija</taxon>
    </lineage>
</organism>